<name>A0A017HMT8_9RHOB</name>
<dbReference type="AlphaFoldDB" id="A0A017HMT8"/>
<sequence>MFNACLRAGDLPFGTEAGEVWDAEGRLWSNFGLQHAAALLAADQLVGAGLSWREAAWTLREPRIPVPRSANARQDGSHFVARAEFLREGGGEPDFRPRYAIYSGTLHDIVAAAQRDVGAYNQGSARSAYQKIGLTALVAATWAGLGAWPRCARTRWASPPSRSCGSTRTPMRLPLADRSRTGPGFGS</sequence>
<reference evidence="2 3" key="1">
    <citation type="submission" date="2013-02" db="EMBL/GenBank/DDBJ databases">
        <authorList>
            <person name="Fiebig A."/>
            <person name="Goeker M."/>
            <person name="Klenk H.-P.P."/>
        </authorList>
    </citation>
    <scope>NUCLEOTIDE SEQUENCE [LARGE SCALE GENOMIC DNA]</scope>
    <source>
        <strain evidence="2 3">DSM 19309</strain>
    </source>
</reference>
<dbReference type="Proteomes" id="UP000019666">
    <property type="component" value="Unassembled WGS sequence"/>
</dbReference>
<evidence type="ECO:0000313" key="3">
    <source>
        <dbReference type="Proteomes" id="UP000019666"/>
    </source>
</evidence>
<dbReference type="RefSeq" id="WP_037279217.1">
    <property type="nucleotide sequence ID" value="NZ_KK088560.1"/>
</dbReference>
<dbReference type="EMBL" id="AOSK01000068">
    <property type="protein sequence ID" value="EYD75620.1"/>
    <property type="molecule type" value="Genomic_DNA"/>
</dbReference>
<proteinExistence type="predicted"/>
<gene>
    <name evidence="2" type="ORF">Rumeso_02707</name>
</gene>
<evidence type="ECO:0000313" key="2">
    <source>
        <dbReference type="EMBL" id="EYD75620.1"/>
    </source>
</evidence>
<dbReference type="HOGENOM" id="CLU_1446646_0_0_5"/>
<evidence type="ECO:0000256" key="1">
    <source>
        <dbReference type="SAM" id="MobiDB-lite"/>
    </source>
</evidence>
<keyword evidence="3" id="KW-1185">Reference proteome</keyword>
<protein>
    <submittedName>
        <fullName evidence="2">Uncharacterized protein</fullName>
    </submittedName>
</protein>
<feature type="region of interest" description="Disordered" evidence="1">
    <location>
        <begin position="156"/>
        <end position="187"/>
    </location>
</feature>
<feature type="compositionally biased region" description="Polar residues" evidence="1">
    <location>
        <begin position="160"/>
        <end position="169"/>
    </location>
</feature>
<comment type="caution">
    <text evidence="2">The sequence shown here is derived from an EMBL/GenBank/DDBJ whole genome shotgun (WGS) entry which is preliminary data.</text>
</comment>
<dbReference type="OrthoDB" id="7870365at2"/>
<organism evidence="2 3">
    <name type="scientific">Rubellimicrobium mesophilum DSM 19309</name>
    <dbReference type="NCBI Taxonomy" id="442562"/>
    <lineage>
        <taxon>Bacteria</taxon>
        <taxon>Pseudomonadati</taxon>
        <taxon>Pseudomonadota</taxon>
        <taxon>Alphaproteobacteria</taxon>
        <taxon>Rhodobacterales</taxon>
        <taxon>Roseobacteraceae</taxon>
        <taxon>Rubellimicrobium</taxon>
    </lineage>
</organism>
<accession>A0A017HMT8</accession>
<dbReference type="PATRIC" id="fig|442562.3.peg.2662"/>